<dbReference type="InterPro" id="IPR005119">
    <property type="entry name" value="LysR_subst-bd"/>
</dbReference>
<sequence>MMDLHRLRLLSELRRRGTVAAVARALAYSPSTVSHQLAALQREAGTELLRREGRLLRLTPAAYVLADHADALLARMEQAEAEVAATAGLVAGVVRVACFPTAVSLVGPAIAHLARHHPAVRVQTTVTEPHIALDMLESRSCDLAICDEFDADPRPRVPGLHFAELDPDRIWLVVPRDHPQAGASAARIGELADEVWAGGPTETSHGRIVAEVCRERGGFAPDIRHRTSDAQALLFLVGAGQAVTLLPELARPEQATEVAAVAIEGPPVVRRILAVVRETALRDPAVSAVRAALRPPGRPASG</sequence>
<dbReference type="Gene3D" id="1.10.10.10">
    <property type="entry name" value="Winged helix-like DNA-binding domain superfamily/Winged helix DNA-binding domain"/>
    <property type="match status" value="1"/>
</dbReference>
<gene>
    <name evidence="6" type="ORF">AB0C36_09405</name>
</gene>
<organism evidence="6 7">
    <name type="scientific">Streptodolium elevatio</name>
    <dbReference type="NCBI Taxonomy" id="3157996"/>
    <lineage>
        <taxon>Bacteria</taxon>
        <taxon>Bacillati</taxon>
        <taxon>Actinomycetota</taxon>
        <taxon>Actinomycetes</taxon>
        <taxon>Kitasatosporales</taxon>
        <taxon>Streptomycetaceae</taxon>
        <taxon>Streptodolium</taxon>
    </lineage>
</organism>
<reference evidence="6 7" key="1">
    <citation type="submission" date="2024-06" db="EMBL/GenBank/DDBJ databases">
        <title>The Natural Products Discovery Center: Release of the First 8490 Sequenced Strains for Exploring Actinobacteria Biosynthetic Diversity.</title>
        <authorList>
            <person name="Kalkreuter E."/>
            <person name="Kautsar S.A."/>
            <person name="Yang D."/>
            <person name="Bader C.D."/>
            <person name="Teijaro C.N."/>
            <person name="Fluegel L."/>
            <person name="Davis C.M."/>
            <person name="Simpson J.R."/>
            <person name="Lauterbach L."/>
            <person name="Steele A.D."/>
            <person name="Gui C."/>
            <person name="Meng S."/>
            <person name="Li G."/>
            <person name="Viehrig K."/>
            <person name="Ye F."/>
            <person name="Su P."/>
            <person name="Kiefer A.F."/>
            <person name="Nichols A."/>
            <person name="Cepeda A.J."/>
            <person name="Yan W."/>
            <person name="Fan B."/>
            <person name="Jiang Y."/>
            <person name="Adhikari A."/>
            <person name="Zheng C.-J."/>
            <person name="Schuster L."/>
            <person name="Cowan T.M."/>
            <person name="Smanski M.J."/>
            <person name="Chevrette M.G."/>
            <person name="De Carvalho L.P.S."/>
            <person name="Shen B."/>
        </authorList>
    </citation>
    <scope>NUCLEOTIDE SEQUENCE [LARGE SCALE GENOMIC DNA]</scope>
    <source>
        <strain evidence="6 7">NPDC048946</strain>
    </source>
</reference>
<evidence type="ECO:0000256" key="4">
    <source>
        <dbReference type="ARBA" id="ARBA00023163"/>
    </source>
</evidence>
<dbReference type="EMBL" id="JBEZFP010000017">
    <property type="protein sequence ID" value="MEU8133711.1"/>
    <property type="molecule type" value="Genomic_DNA"/>
</dbReference>
<proteinExistence type="inferred from homology"/>
<evidence type="ECO:0000256" key="3">
    <source>
        <dbReference type="ARBA" id="ARBA00023125"/>
    </source>
</evidence>
<dbReference type="Pfam" id="PF03466">
    <property type="entry name" value="LysR_substrate"/>
    <property type="match status" value="1"/>
</dbReference>
<dbReference type="SUPFAM" id="SSF46785">
    <property type="entry name" value="Winged helix' DNA-binding domain"/>
    <property type="match status" value="1"/>
</dbReference>
<keyword evidence="2" id="KW-0805">Transcription regulation</keyword>
<dbReference type="RefSeq" id="WP_358351660.1">
    <property type="nucleotide sequence ID" value="NZ_JBEZFP010000017.1"/>
</dbReference>
<dbReference type="InterPro" id="IPR036390">
    <property type="entry name" value="WH_DNA-bd_sf"/>
</dbReference>
<name>A0ABV3DD84_9ACTN</name>
<keyword evidence="7" id="KW-1185">Reference proteome</keyword>
<evidence type="ECO:0000313" key="6">
    <source>
        <dbReference type="EMBL" id="MEU8133711.1"/>
    </source>
</evidence>
<comment type="similarity">
    <text evidence="1">Belongs to the LysR transcriptional regulatory family.</text>
</comment>
<evidence type="ECO:0000256" key="2">
    <source>
        <dbReference type="ARBA" id="ARBA00023015"/>
    </source>
</evidence>
<evidence type="ECO:0000256" key="1">
    <source>
        <dbReference type="ARBA" id="ARBA00009437"/>
    </source>
</evidence>
<feature type="domain" description="HTH lysR-type" evidence="5">
    <location>
        <begin position="2"/>
        <end position="59"/>
    </location>
</feature>
<comment type="caution">
    <text evidence="6">The sequence shown here is derived from an EMBL/GenBank/DDBJ whole genome shotgun (WGS) entry which is preliminary data.</text>
</comment>
<dbReference type="InterPro" id="IPR036388">
    <property type="entry name" value="WH-like_DNA-bd_sf"/>
</dbReference>
<keyword evidence="4" id="KW-0804">Transcription</keyword>
<keyword evidence="3" id="KW-0238">DNA-binding</keyword>
<evidence type="ECO:0000313" key="7">
    <source>
        <dbReference type="Proteomes" id="UP001551482"/>
    </source>
</evidence>
<accession>A0ABV3DD84</accession>
<dbReference type="PROSITE" id="PS50931">
    <property type="entry name" value="HTH_LYSR"/>
    <property type="match status" value="1"/>
</dbReference>
<dbReference type="SUPFAM" id="SSF53850">
    <property type="entry name" value="Periplasmic binding protein-like II"/>
    <property type="match status" value="1"/>
</dbReference>
<dbReference type="Proteomes" id="UP001551482">
    <property type="component" value="Unassembled WGS sequence"/>
</dbReference>
<protein>
    <submittedName>
        <fullName evidence="6">LysR substrate-binding domain-containing protein</fullName>
    </submittedName>
</protein>
<dbReference type="Pfam" id="PF00126">
    <property type="entry name" value="HTH_1"/>
    <property type="match status" value="1"/>
</dbReference>
<dbReference type="PANTHER" id="PTHR30346">
    <property type="entry name" value="TRANSCRIPTIONAL DUAL REGULATOR HCAR-RELATED"/>
    <property type="match status" value="1"/>
</dbReference>
<evidence type="ECO:0000259" key="5">
    <source>
        <dbReference type="PROSITE" id="PS50931"/>
    </source>
</evidence>
<dbReference type="InterPro" id="IPR000847">
    <property type="entry name" value="LysR_HTH_N"/>
</dbReference>
<dbReference type="Gene3D" id="3.40.190.10">
    <property type="entry name" value="Periplasmic binding protein-like II"/>
    <property type="match status" value="2"/>
</dbReference>
<dbReference type="PANTHER" id="PTHR30346:SF29">
    <property type="entry name" value="LYSR SUBSTRATE-BINDING"/>
    <property type="match status" value="1"/>
</dbReference>